<sequence>MNINYLRSTKTEPTFDMSTSVFGYPVVTQKELEDIADNISEISDDGLEFSDTGSINDPEYIPEVDDAAEIPPIENTEDEGNLGDNIVEQDEIRKKESTKSTKLKDNVNITWKNKNLVLSALQKAFHGSESVIS</sequence>
<keyword evidence="2" id="KW-1185">Reference proteome</keyword>
<name>A0AAW1IUH3_POPJA</name>
<protein>
    <submittedName>
        <fullName evidence="1">Uncharacterized protein</fullName>
    </submittedName>
</protein>
<organism evidence="1 2">
    <name type="scientific">Popillia japonica</name>
    <name type="common">Japanese beetle</name>
    <dbReference type="NCBI Taxonomy" id="7064"/>
    <lineage>
        <taxon>Eukaryota</taxon>
        <taxon>Metazoa</taxon>
        <taxon>Ecdysozoa</taxon>
        <taxon>Arthropoda</taxon>
        <taxon>Hexapoda</taxon>
        <taxon>Insecta</taxon>
        <taxon>Pterygota</taxon>
        <taxon>Neoptera</taxon>
        <taxon>Endopterygota</taxon>
        <taxon>Coleoptera</taxon>
        <taxon>Polyphaga</taxon>
        <taxon>Scarabaeiformia</taxon>
        <taxon>Scarabaeidae</taxon>
        <taxon>Rutelinae</taxon>
        <taxon>Popillia</taxon>
    </lineage>
</organism>
<proteinExistence type="predicted"/>
<reference evidence="1 2" key="1">
    <citation type="journal article" date="2024" name="BMC Genomics">
        <title>De novo assembly and annotation of Popillia japonica's genome with initial clues to its potential as an invasive pest.</title>
        <authorList>
            <person name="Cucini C."/>
            <person name="Boschi S."/>
            <person name="Funari R."/>
            <person name="Cardaioli E."/>
            <person name="Iannotti N."/>
            <person name="Marturano G."/>
            <person name="Paoli F."/>
            <person name="Bruttini M."/>
            <person name="Carapelli A."/>
            <person name="Frati F."/>
            <person name="Nardi F."/>
        </authorList>
    </citation>
    <scope>NUCLEOTIDE SEQUENCE [LARGE SCALE GENOMIC DNA]</scope>
    <source>
        <strain evidence="1">DMR45628</strain>
    </source>
</reference>
<comment type="caution">
    <text evidence="1">The sequence shown here is derived from an EMBL/GenBank/DDBJ whole genome shotgun (WGS) entry which is preliminary data.</text>
</comment>
<dbReference type="EMBL" id="JASPKY010000542">
    <property type="protein sequence ID" value="KAK9693449.1"/>
    <property type="molecule type" value="Genomic_DNA"/>
</dbReference>
<gene>
    <name evidence="1" type="ORF">QE152_g34201</name>
</gene>
<accession>A0AAW1IUH3</accession>
<dbReference type="Proteomes" id="UP001458880">
    <property type="component" value="Unassembled WGS sequence"/>
</dbReference>
<dbReference type="AlphaFoldDB" id="A0AAW1IUH3"/>
<evidence type="ECO:0000313" key="1">
    <source>
        <dbReference type="EMBL" id="KAK9693449.1"/>
    </source>
</evidence>
<evidence type="ECO:0000313" key="2">
    <source>
        <dbReference type="Proteomes" id="UP001458880"/>
    </source>
</evidence>